<gene>
    <name evidence="2" type="ORF">M5G11_16655</name>
</gene>
<dbReference type="CDD" id="cd20292">
    <property type="entry name" value="cupin_QdtA-like"/>
    <property type="match status" value="1"/>
</dbReference>
<dbReference type="InterPro" id="IPR008894">
    <property type="entry name" value="QdtA_cupin_dom"/>
</dbReference>
<evidence type="ECO:0000313" key="2">
    <source>
        <dbReference type="EMBL" id="MDD0992165.1"/>
    </source>
</evidence>
<reference evidence="2 3" key="1">
    <citation type="submission" date="2022-05" db="EMBL/GenBank/DDBJ databases">
        <title>Novel Pseudomonas spp. Isolated from a Rainbow Trout Aquaculture Facility.</title>
        <authorList>
            <person name="Testerman T."/>
            <person name="Graf J."/>
        </authorList>
    </citation>
    <scope>NUCLEOTIDE SEQUENCE [LARGE SCALE GENOMIC DNA]</scope>
    <source>
        <strain evidence="2 3">ID681</strain>
    </source>
</reference>
<name>A0ABT5NVF8_9PSED</name>
<organism evidence="2 3">
    <name type="scientific">Pseudomonas fontis</name>
    <dbReference type="NCBI Taxonomy" id="2942633"/>
    <lineage>
        <taxon>Bacteria</taxon>
        <taxon>Pseudomonadati</taxon>
        <taxon>Pseudomonadota</taxon>
        <taxon>Gammaproteobacteria</taxon>
        <taxon>Pseudomonadales</taxon>
        <taxon>Pseudomonadaceae</taxon>
        <taxon>Pseudomonas</taxon>
    </lineage>
</organism>
<sequence length="134" mass="15311">MSLINLVDVQVLGDERGHLNVLEANRNIPFAIQRVYYLTATQPGVSRGFHAHKELEQMAVCVAGQCRMIMNDGHSVEEVMLDSPAKVLHVGKMIWHEMHDFSDDCVLLVLASDYYDEQDYIRNYEDFLALATRN</sequence>
<dbReference type="Proteomes" id="UP001148203">
    <property type="component" value="Unassembled WGS sequence"/>
</dbReference>
<feature type="domain" description="Sugar 3,4-ketoisomerase QdtA cupin" evidence="1">
    <location>
        <begin position="5"/>
        <end position="130"/>
    </location>
</feature>
<evidence type="ECO:0000259" key="1">
    <source>
        <dbReference type="Pfam" id="PF05523"/>
    </source>
</evidence>
<dbReference type="Pfam" id="PF05523">
    <property type="entry name" value="FdtA"/>
    <property type="match status" value="1"/>
</dbReference>
<dbReference type="EMBL" id="JAMDGY010000052">
    <property type="protein sequence ID" value="MDD0992165.1"/>
    <property type="molecule type" value="Genomic_DNA"/>
</dbReference>
<dbReference type="InterPro" id="IPR014710">
    <property type="entry name" value="RmlC-like_jellyroll"/>
</dbReference>
<dbReference type="Gene3D" id="2.60.120.10">
    <property type="entry name" value="Jelly Rolls"/>
    <property type="match status" value="1"/>
</dbReference>
<keyword evidence="3" id="KW-1185">Reference proteome</keyword>
<comment type="caution">
    <text evidence="2">The sequence shown here is derived from an EMBL/GenBank/DDBJ whole genome shotgun (WGS) entry which is preliminary data.</text>
</comment>
<dbReference type="RefSeq" id="WP_273911995.1">
    <property type="nucleotide sequence ID" value="NZ_JAMDGX010000048.1"/>
</dbReference>
<protein>
    <submittedName>
        <fullName evidence="2">FdtA/QdtA family cupin domain-containing protein</fullName>
    </submittedName>
</protein>
<proteinExistence type="predicted"/>
<dbReference type="InterPro" id="IPR011051">
    <property type="entry name" value="RmlC_Cupin_sf"/>
</dbReference>
<evidence type="ECO:0000313" key="3">
    <source>
        <dbReference type="Proteomes" id="UP001148203"/>
    </source>
</evidence>
<dbReference type="SUPFAM" id="SSF51182">
    <property type="entry name" value="RmlC-like cupins"/>
    <property type="match status" value="1"/>
</dbReference>
<accession>A0ABT5NVF8</accession>